<sequence length="199" mass="22274">MTLITPAIRTELTALYSSPTRHYHSLTHVTALLTLLSAHRRHFADPDAVEAAIWFHDAIYDARAEAPGANEKASAELAVAHLTGLVEARHLAWIRSVIEATATHTLPEDLDDGETSDAALFLDMDLSILGAGEAEFDEYEAAVRKEYHFVDDDGWRAGRAAVLRTFLNRDRLYQSDLFRGLYEDAARRNLGRSLRRLES</sequence>
<dbReference type="PIRSF" id="PIRSF035170">
    <property type="entry name" value="HD_phosphohydro"/>
    <property type="match status" value="1"/>
</dbReference>
<evidence type="ECO:0008006" key="3">
    <source>
        <dbReference type="Google" id="ProtNLM"/>
    </source>
</evidence>
<name>A0AAN6SZ55_9PEZI</name>
<protein>
    <recommendedName>
        <fullName evidence="3">Metal-dependent HD superfamily phosphohydrolase</fullName>
    </recommendedName>
</protein>
<evidence type="ECO:0000313" key="1">
    <source>
        <dbReference type="EMBL" id="KAK4098144.1"/>
    </source>
</evidence>
<proteinExistence type="predicted"/>
<reference evidence="1" key="1">
    <citation type="journal article" date="2023" name="Mol. Phylogenet. Evol.">
        <title>Genome-scale phylogeny and comparative genomics of the fungal order Sordariales.</title>
        <authorList>
            <person name="Hensen N."/>
            <person name="Bonometti L."/>
            <person name="Westerberg I."/>
            <person name="Brannstrom I.O."/>
            <person name="Guillou S."/>
            <person name="Cros-Aarteil S."/>
            <person name="Calhoun S."/>
            <person name="Haridas S."/>
            <person name="Kuo A."/>
            <person name="Mondo S."/>
            <person name="Pangilinan J."/>
            <person name="Riley R."/>
            <person name="LaButti K."/>
            <person name="Andreopoulos B."/>
            <person name="Lipzen A."/>
            <person name="Chen C."/>
            <person name="Yan M."/>
            <person name="Daum C."/>
            <person name="Ng V."/>
            <person name="Clum A."/>
            <person name="Steindorff A."/>
            <person name="Ohm R.A."/>
            <person name="Martin F."/>
            <person name="Silar P."/>
            <person name="Natvig D.O."/>
            <person name="Lalanne C."/>
            <person name="Gautier V."/>
            <person name="Ament-Velasquez S.L."/>
            <person name="Kruys A."/>
            <person name="Hutchinson M.I."/>
            <person name="Powell A.J."/>
            <person name="Barry K."/>
            <person name="Miller A.N."/>
            <person name="Grigoriev I.V."/>
            <person name="Debuchy R."/>
            <person name="Gladieux P."/>
            <person name="Hiltunen Thoren M."/>
            <person name="Johannesson H."/>
        </authorList>
    </citation>
    <scope>NUCLEOTIDE SEQUENCE</scope>
    <source>
        <strain evidence="1">CBS 757.83</strain>
    </source>
</reference>
<keyword evidence="2" id="KW-1185">Reference proteome</keyword>
<dbReference type="PANTHER" id="PTHR21174">
    <property type="match status" value="1"/>
</dbReference>
<accession>A0AAN6SZ55</accession>
<gene>
    <name evidence="1" type="ORF">N658DRAFT_526514</name>
</gene>
<dbReference type="Proteomes" id="UP001305647">
    <property type="component" value="Unassembled WGS sequence"/>
</dbReference>
<dbReference type="InterPro" id="IPR009218">
    <property type="entry name" value="HD_phosphohydro"/>
</dbReference>
<comment type="caution">
    <text evidence="1">The sequence shown here is derived from an EMBL/GenBank/DDBJ whole genome shotgun (WGS) entry which is preliminary data.</text>
</comment>
<dbReference type="PANTHER" id="PTHR21174:SF0">
    <property type="entry name" value="HD PHOSPHOHYDROLASE FAMILY PROTEIN-RELATED"/>
    <property type="match status" value="1"/>
</dbReference>
<organism evidence="1 2">
    <name type="scientific">Parathielavia hyrcaniae</name>
    <dbReference type="NCBI Taxonomy" id="113614"/>
    <lineage>
        <taxon>Eukaryota</taxon>
        <taxon>Fungi</taxon>
        <taxon>Dikarya</taxon>
        <taxon>Ascomycota</taxon>
        <taxon>Pezizomycotina</taxon>
        <taxon>Sordariomycetes</taxon>
        <taxon>Sordariomycetidae</taxon>
        <taxon>Sordariales</taxon>
        <taxon>Chaetomiaceae</taxon>
        <taxon>Parathielavia</taxon>
    </lineage>
</organism>
<dbReference type="AlphaFoldDB" id="A0AAN6SZ55"/>
<dbReference type="EMBL" id="MU863662">
    <property type="protein sequence ID" value="KAK4098144.1"/>
    <property type="molecule type" value="Genomic_DNA"/>
</dbReference>
<evidence type="ECO:0000313" key="2">
    <source>
        <dbReference type="Proteomes" id="UP001305647"/>
    </source>
</evidence>
<reference evidence="1" key="2">
    <citation type="submission" date="2023-05" db="EMBL/GenBank/DDBJ databases">
        <authorList>
            <consortium name="Lawrence Berkeley National Laboratory"/>
            <person name="Steindorff A."/>
            <person name="Hensen N."/>
            <person name="Bonometti L."/>
            <person name="Westerberg I."/>
            <person name="Brannstrom I.O."/>
            <person name="Guillou S."/>
            <person name="Cros-Aarteil S."/>
            <person name="Calhoun S."/>
            <person name="Haridas S."/>
            <person name="Kuo A."/>
            <person name="Mondo S."/>
            <person name="Pangilinan J."/>
            <person name="Riley R."/>
            <person name="Labutti K."/>
            <person name="Andreopoulos B."/>
            <person name="Lipzen A."/>
            <person name="Chen C."/>
            <person name="Yanf M."/>
            <person name="Daum C."/>
            <person name="Ng V."/>
            <person name="Clum A."/>
            <person name="Ohm R."/>
            <person name="Martin F."/>
            <person name="Silar P."/>
            <person name="Natvig D."/>
            <person name="Lalanne C."/>
            <person name="Gautier V."/>
            <person name="Ament-Velasquez S.L."/>
            <person name="Kruys A."/>
            <person name="Hutchinson M.I."/>
            <person name="Powell A.J."/>
            <person name="Barry K."/>
            <person name="Miller A.N."/>
            <person name="Grigoriev I.V."/>
            <person name="Debuchy R."/>
            <person name="Gladieux P."/>
            <person name="Thoren M.H."/>
            <person name="Johannesson H."/>
        </authorList>
    </citation>
    <scope>NUCLEOTIDE SEQUENCE</scope>
    <source>
        <strain evidence="1">CBS 757.83</strain>
    </source>
</reference>
<dbReference type="SUPFAM" id="SSF109604">
    <property type="entry name" value="HD-domain/PDEase-like"/>
    <property type="match status" value="1"/>
</dbReference>